<protein>
    <submittedName>
        <fullName evidence="5">Mogroside IIIx synthase-like</fullName>
    </submittedName>
</protein>
<organism evidence="4 5">
    <name type="scientific">Coffea arabica</name>
    <name type="common">Arabian coffee</name>
    <dbReference type="NCBI Taxonomy" id="13443"/>
    <lineage>
        <taxon>Eukaryota</taxon>
        <taxon>Viridiplantae</taxon>
        <taxon>Streptophyta</taxon>
        <taxon>Embryophyta</taxon>
        <taxon>Tracheophyta</taxon>
        <taxon>Spermatophyta</taxon>
        <taxon>Magnoliopsida</taxon>
        <taxon>eudicotyledons</taxon>
        <taxon>Gunneridae</taxon>
        <taxon>Pentapetalae</taxon>
        <taxon>asterids</taxon>
        <taxon>lamiids</taxon>
        <taxon>Gentianales</taxon>
        <taxon>Rubiaceae</taxon>
        <taxon>Ixoroideae</taxon>
        <taxon>Gardenieae complex</taxon>
        <taxon>Bertiereae - Coffeeae clade</taxon>
        <taxon>Coffeeae</taxon>
        <taxon>Coffea</taxon>
    </lineage>
</organism>
<keyword evidence="4" id="KW-1185">Reference proteome</keyword>
<dbReference type="RefSeq" id="XP_071926274.1">
    <property type="nucleotide sequence ID" value="XM_072070173.1"/>
</dbReference>
<evidence type="ECO:0000313" key="4">
    <source>
        <dbReference type="Proteomes" id="UP001652660"/>
    </source>
</evidence>
<evidence type="ECO:0000313" key="5">
    <source>
        <dbReference type="RefSeq" id="XP_071926274.1"/>
    </source>
</evidence>
<dbReference type="InterPro" id="IPR002213">
    <property type="entry name" value="UDP_glucos_trans"/>
</dbReference>
<keyword evidence="2 3" id="KW-0808">Transferase</keyword>
<comment type="similarity">
    <text evidence="1 3">Belongs to the UDP-glycosyltransferase family.</text>
</comment>
<keyword evidence="3" id="KW-0328">Glycosyltransferase</keyword>
<reference evidence="5" key="1">
    <citation type="submission" date="2025-08" db="UniProtKB">
        <authorList>
            <consortium name="RefSeq"/>
        </authorList>
    </citation>
    <scope>IDENTIFICATION</scope>
    <source>
        <tissue evidence="5">Leaves</tissue>
    </source>
</reference>
<accession>A0ABM4W3F8</accession>
<name>A0ABM4W3F8_COFAR</name>
<evidence type="ECO:0000256" key="3">
    <source>
        <dbReference type="RuleBase" id="RU003718"/>
    </source>
</evidence>
<dbReference type="Proteomes" id="UP001652660">
    <property type="component" value="Chromosome 11c"/>
</dbReference>
<dbReference type="SUPFAM" id="SSF53756">
    <property type="entry name" value="UDP-Glycosyltransferase/glycogen phosphorylase"/>
    <property type="match status" value="1"/>
</dbReference>
<dbReference type="PANTHER" id="PTHR48044:SF39">
    <property type="entry name" value="GLYCOSYLTRANSFERASE"/>
    <property type="match status" value="1"/>
</dbReference>
<dbReference type="Pfam" id="PF00201">
    <property type="entry name" value="UDPGT"/>
    <property type="match status" value="1"/>
</dbReference>
<dbReference type="CDD" id="cd03784">
    <property type="entry name" value="GT1_Gtf-like"/>
    <property type="match status" value="1"/>
</dbReference>
<dbReference type="PROSITE" id="PS00375">
    <property type="entry name" value="UDPGT"/>
    <property type="match status" value="1"/>
</dbReference>
<evidence type="ECO:0000256" key="1">
    <source>
        <dbReference type="ARBA" id="ARBA00009995"/>
    </source>
</evidence>
<evidence type="ECO:0000256" key="2">
    <source>
        <dbReference type="ARBA" id="ARBA00022679"/>
    </source>
</evidence>
<dbReference type="InterPro" id="IPR035595">
    <property type="entry name" value="UDP_glycos_trans_CS"/>
</dbReference>
<dbReference type="PANTHER" id="PTHR48044">
    <property type="entry name" value="GLYCOSYLTRANSFERASE"/>
    <property type="match status" value="1"/>
</dbReference>
<sequence>MEEIAHVLEFSNVDFIWVVRFPKRKNIVIEETLPKGFFEGVGEGGLVVNGWAPQAKILTHPNVGGFVSHCGWNSVMESMKFGWPIIAMPMHLDQPINVRLIEEVGAGVEVLRDSKGKLHRERMAETINKVMKEASGESVRKKA</sequence>
<proteinExistence type="inferred from homology"/>
<gene>
    <name evidence="5" type="primary">LOC140016610</name>
</gene>
<dbReference type="GeneID" id="140016610"/>
<dbReference type="Gene3D" id="3.40.50.2000">
    <property type="entry name" value="Glycogen Phosphorylase B"/>
    <property type="match status" value="1"/>
</dbReference>